<evidence type="ECO:0000256" key="1">
    <source>
        <dbReference type="SAM" id="MobiDB-lite"/>
    </source>
</evidence>
<dbReference type="EMBL" id="JAPDRK010000003">
    <property type="protein sequence ID" value="KAJ9613942.1"/>
    <property type="molecule type" value="Genomic_DNA"/>
</dbReference>
<sequence>MIGSAIILVIVTIDGERWIRRTGRSLDFYACAMIAASGCGNALFEHIPGSEWNHREYSHVAFGVFWWLAGIVGLWQTRKHDQRSAIPGVVLIVTGWYFTMHEQPNAMAKHVHEILGYVMMAAGAVHFIEIVHLARDSNRSGVVVDLRPHKSQSPPEFALSFLLIVQGVINIFAPPQVLWLFDLWGLDYISLMLIWFSIAMGIMCFTILLVNLYRSLKFGKGRSNRRHNDVGSTEDLELSRLLSEDMAQSAEEEPKVPMSLSHDRMHK</sequence>
<comment type="caution">
    <text evidence="4">The sequence shown here is derived from an EMBL/GenBank/DDBJ whole genome shotgun (WGS) entry which is preliminary data.</text>
</comment>
<dbReference type="InterPro" id="IPR018827">
    <property type="entry name" value="YTP1_C"/>
</dbReference>
<accession>A0AA39CMQ6</accession>
<gene>
    <name evidence="4" type="ORF">H2200_002078</name>
</gene>
<evidence type="ECO:0000313" key="5">
    <source>
        <dbReference type="Proteomes" id="UP001172673"/>
    </source>
</evidence>
<evidence type="ECO:0000256" key="2">
    <source>
        <dbReference type="SAM" id="Phobius"/>
    </source>
</evidence>
<proteinExistence type="predicted"/>
<feature type="region of interest" description="Disordered" evidence="1">
    <location>
        <begin position="246"/>
        <end position="267"/>
    </location>
</feature>
<dbReference type="Pfam" id="PF10355">
    <property type="entry name" value="Ytp1"/>
    <property type="match status" value="1"/>
</dbReference>
<protein>
    <recommendedName>
        <fullName evidence="3">Protein YTP1-like C-terminal domain-containing protein</fullName>
    </recommendedName>
</protein>
<dbReference type="PANTHER" id="PTHR31685:SF2">
    <property type="entry name" value="PROTEIN YTP1"/>
    <property type="match status" value="1"/>
</dbReference>
<dbReference type="PANTHER" id="PTHR31685">
    <property type="entry name" value="INTEGRAL MEMBRANE PROTEIN (AFU_ORTHOLOGUE AFUA_6G12730)-RELATED"/>
    <property type="match status" value="1"/>
</dbReference>
<dbReference type="AlphaFoldDB" id="A0AA39CMQ6"/>
<keyword evidence="2" id="KW-1133">Transmembrane helix</keyword>
<keyword evidence="2" id="KW-0812">Transmembrane</keyword>
<feature type="transmembrane region" description="Helical" evidence="2">
    <location>
        <begin position="26"/>
        <end position="44"/>
    </location>
</feature>
<feature type="transmembrane region" description="Helical" evidence="2">
    <location>
        <begin position="114"/>
        <end position="134"/>
    </location>
</feature>
<keyword evidence="5" id="KW-1185">Reference proteome</keyword>
<feature type="transmembrane region" description="Helical" evidence="2">
    <location>
        <begin position="56"/>
        <end position="75"/>
    </location>
</feature>
<organism evidence="4 5">
    <name type="scientific">Cladophialophora chaetospira</name>
    <dbReference type="NCBI Taxonomy" id="386627"/>
    <lineage>
        <taxon>Eukaryota</taxon>
        <taxon>Fungi</taxon>
        <taxon>Dikarya</taxon>
        <taxon>Ascomycota</taxon>
        <taxon>Pezizomycotina</taxon>
        <taxon>Eurotiomycetes</taxon>
        <taxon>Chaetothyriomycetidae</taxon>
        <taxon>Chaetothyriales</taxon>
        <taxon>Herpotrichiellaceae</taxon>
        <taxon>Cladophialophora</taxon>
    </lineage>
</organism>
<name>A0AA39CMQ6_9EURO</name>
<evidence type="ECO:0000313" key="4">
    <source>
        <dbReference type="EMBL" id="KAJ9613942.1"/>
    </source>
</evidence>
<feature type="transmembrane region" description="Helical" evidence="2">
    <location>
        <begin position="155"/>
        <end position="173"/>
    </location>
</feature>
<dbReference type="Proteomes" id="UP001172673">
    <property type="component" value="Unassembled WGS sequence"/>
</dbReference>
<feature type="transmembrane region" description="Helical" evidence="2">
    <location>
        <begin position="82"/>
        <end position="99"/>
    </location>
</feature>
<feature type="transmembrane region" description="Helical" evidence="2">
    <location>
        <begin position="193"/>
        <end position="213"/>
    </location>
</feature>
<reference evidence="4" key="1">
    <citation type="submission" date="2022-10" db="EMBL/GenBank/DDBJ databases">
        <title>Culturing micro-colonial fungi from biological soil crusts in the Mojave desert and describing Neophaeococcomyces mojavensis, and introducing the new genera and species Taxawa tesnikishii.</title>
        <authorList>
            <person name="Kurbessoian T."/>
            <person name="Stajich J.E."/>
        </authorList>
    </citation>
    <scope>NUCLEOTIDE SEQUENCE</scope>
    <source>
        <strain evidence="4">TK_41</strain>
    </source>
</reference>
<keyword evidence="2" id="KW-0472">Membrane</keyword>
<feature type="domain" description="Protein YTP1-like C-terminal" evidence="3">
    <location>
        <begin position="22"/>
        <end position="213"/>
    </location>
</feature>
<evidence type="ECO:0000259" key="3">
    <source>
        <dbReference type="Pfam" id="PF10355"/>
    </source>
</evidence>